<keyword evidence="2" id="KW-1185">Reference proteome</keyword>
<dbReference type="SUPFAM" id="SSF158837">
    <property type="entry name" value="AGR C 984p-like"/>
    <property type="match status" value="1"/>
</dbReference>
<dbReference type="InterPro" id="IPR010626">
    <property type="entry name" value="DUF1217"/>
</dbReference>
<reference evidence="1 2" key="1">
    <citation type="journal article" date="2020" name="Microorganisms">
        <title>Osmotic Adaptation and Compatible Solute Biosynthesis of Phototrophic Bacteria as Revealed from Genome Analyses.</title>
        <authorList>
            <person name="Imhoff J.F."/>
            <person name="Rahn T."/>
            <person name="Kunzel S."/>
            <person name="Keller A."/>
            <person name="Neulinger S.C."/>
        </authorList>
    </citation>
    <scope>NUCLEOTIDE SEQUENCE [LARGE SCALE GENOMIC DNA]</scope>
    <source>
        <strain evidence="1 2">DSM 15382</strain>
    </source>
</reference>
<gene>
    <name evidence="1" type="ORF">CKO45_20495</name>
</gene>
<accession>A0ABS1D263</accession>
<organism evidence="1 2">
    <name type="scientific">Paracraurococcus ruber</name>
    <dbReference type="NCBI Taxonomy" id="77675"/>
    <lineage>
        <taxon>Bacteria</taxon>
        <taxon>Pseudomonadati</taxon>
        <taxon>Pseudomonadota</taxon>
        <taxon>Alphaproteobacteria</taxon>
        <taxon>Acetobacterales</taxon>
        <taxon>Roseomonadaceae</taxon>
        <taxon>Paracraurococcus</taxon>
    </lineage>
</organism>
<sequence>MAMVQISLSLANALLGGGTSTTSSGDAVSALAALKAAQAPGAEARGVAQEKKDPVTITALKQFDAALAKARDVKAALQDPRVLAVLLPALGLADQAEFPGLVQKALLADPKDPNGLLANLGSRFSDAAATLNLREKGLAGLKDPAIASRLKDAYLQYQYQKGLDDRNAGLSDALYFLKNAPGETDVFGILGNAVLRRVVTGALGLPSQIAVQPVETQARAITSRLKLEDLQDPKKLQQLAQRYVMAQAGSGTATGTGSILSLLR</sequence>
<protein>
    <recommendedName>
        <fullName evidence="3">DUF1217 domain-containing protein</fullName>
    </recommendedName>
</protein>
<dbReference type="Gene3D" id="1.10.3700.10">
    <property type="entry name" value="AGR C 984p-like"/>
    <property type="match status" value="1"/>
</dbReference>
<evidence type="ECO:0008006" key="3">
    <source>
        <dbReference type="Google" id="ProtNLM"/>
    </source>
</evidence>
<comment type="caution">
    <text evidence="1">The sequence shown here is derived from an EMBL/GenBank/DDBJ whole genome shotgun (WGS) entry which is preliminary data.</text>
</comment>
<name>A0ABS1D263_9PROT</name>
<dbReference type="EMBL" id="NRSG01000194">
    <property type="protein sequence ID" value="MBK1660603.1"/>
    <property type="molecule type" value="Genomic_DNA"/>
</dbReference>
<dbReference type="Proteomes" id="UP000697995">
    <property type="component" value="Unassembled WGS sequence"/>
</dbReference>
<dbReference type="Pfam" id="PF06748">
    <property type="entry name" value="DUF1217"/>
    <property type="match status" value="1"/>
</dbReference>
<proteinExistence type="predicted"/>
<evidence type="ECO:0000313" key="2">
    <source>
        <dbReference type="Proteomes" id="UP000697995"/>
    </source>
</evidence>
<dbReference type="InterPro" id="IPR023157">
    <property type="entry name" value="AGR-C-984p-like_sf"/>
</dbReference>
<evidence type="ECO:0000313" key="1">
    <source>
        <dbReference type="EMBL" id="MBK1660603.1"/>
    </source>
</evidence>